<keyword evidence="7" id="KW-1185">Reference proteome</keyword>
<dbReference type="EMBL" id="MU863646">
    <property type="protein sequence ID" value="KAK4099830.1"/>
    <property type="molecule type" value="Genomic_DNA"/>
</dbReference>
<dbReference type="InterPro" id="IPR000560">
    <property type="entry name" value="His_Pase_clade-2"/>
</dbReference>
<dbReference type="GO" id="GO:0003993">
    <property type="term" value="F:acid phosphatase activity"/>
    <property type="evidence" value="ECO:0007669"/>
    <property type="project" value="TreeGrafter"/>
</dbReference>
<dbReference type="InterPro" id="IPR029033">
    <property type="entry name" value="His_PPase_superfam"/>
</dbReference>
<accession>A0AAN6Q174</accession>
<evidence type="ECO:0000313" key="6">
    <source>
        <dbReference type="EMBL" id="KAK4099830.1"/>
    </source>
</evidence>
<reference evidence="6" key="2">
    <citation type="submission" date="2023-05" db="EMBL/GenBank/DDBJ databases">
        <authorList>
            <consortium name="Lawrence Berkeley National Laboratory"/>
            <person name="Steindorff A."/>
            <person name="Hensen N."/>
            <person name="Bonometti L."/>
            <person name="Westerberg I."/>
            <person name="Brannstrom I.O."/>
            <person name="Guillou S."/>
            <person name="Cros-Aarteil S."/>
            <person name="Calhoun S."/>
            <person name="Haridas S."/>
            <person name="Kuo A."/>
            <person name="Mondo S."/>
            <person name="Pangilinan J."/>
            <person name="Riley R."/>
            <person name="Labutti K."/>
            <person name="Andreopoulos B."/>
            <person name="Lipzen A."/>
            <person name="Chen C."/>
            <person name="Yanf M."/>
            <person name="Daum C."/>
            <person name="Ng V."/>
            <person name="Clum A."/>
            <person name="Ohm R."/>
            <person name="Martin F."/>
            <person name="Silar P."/>
            <person name="Natvig D."/>
            <person name="Lalanne C."/>
            <person name="Gautier V."/>
            <person name="Ament-Velasquez S.L."/>
            <person name="Kruys A."/>
            <person name="Hutchinson M.I."/>
            <person name="Powell A.J."/>
            <person name="Barry K."/>
            <person name="Miller A.N."/>
            <person name="Grigoriev I.V."/>
            <person name="Debuchy R."/>
            <person name="Gladieux P."/>
            <person name="Thoren M.H."/>
            <person name="Johannesson H."/>
        </authorList>
    </citation>
    <scope>NUCLEOTIDE SEQUENCE</scope>
    <source>
        <strain evidence="6">CBS 757.83</strain>
    </source>
</reference>
<dbReference type="SUPFAM" id="SSF53254">
    <property type="entry name" value="Phosphoglycerate mutase-like"/>
    <property type="match status" value="1"/>
</dbReference>
<evidence type="ECO:0000256" key="1">
    <source>
        <dbReference type="ARBA" id="ARBA00022801"/>
    </source>
</evidence>
<sequence length="505" mass="55076">MLPSFNLLAASLVAVAPVVAGSRLLAPPQDILIDTPSESATSPLRWLGANSPWFAGSNVNGIDPEVPENCYVEQAAYAIRHGSRYQDTGAYNGWVAMQQYAPENGYTASGSLAFLPTWRTVLTNPSMQIAMQSPTGAKEAFDMGYTLRTRYPHLYTDGEPFMTAKMFVHSYLGPFASAYGSVVSVTSRGFPEAVGNSLGPSDMCPNFKDTSGAAQQAIWTAIFLPPIKQRLQAMITGNLTLTDSDVLQIPYLCGFESQITGRLSPWCDIFTDDELKSYEYHNDLRYYYGVGPGTDLNKKLMMPFVDSLVGLLAQGPDNITGTSADGSTPFAVPKLLMAFMNDGQLNEMAAAVGVFDDEPPLDPSVRDDDRLFMASRFPTQRGTIALERLNCVTTKVCRPRPTTGTTTPARLRFRRTDTGLSSVMRNETFVRIRLNDAVYPIPSCKGGPGSSCRLSDYKQFIADKYAEQGNWAQNCNVTLPGAPEPVRGASFFTDLSGPWLQVIAP</sequence>
<evidence type="ECO:0000256" key="3">
    <source>
        <dbReference type="PIRSR" id="PIRSR000894-1"/>
    </source>
</evidence>
<keyword evidence="5" id="KW-0732">Signal</keyword>
<dbReference type="Gene3D" id="3.40.50.1240">
    <property type="entry name" value="Phosphoglycerate mutase-like"/>
    <property type="match status" value="1"/>
</dbReference>
<dbReference type="AlphaFoldDB" id="A0AAN6Q174"/>
<name>A0AAN6Q174_9PEZI</name>
<feature type="disulfide bond" evidence="4">
    <location>
        <begin position="253"/>
        <end position="267"/>
    </location>
</feature>
<organism evidence="6 7">
    <name type="scientific">Parathielavia hyrcaniae</name>
    <dbReference type="NCBI Taxonomy" id="113614"/>
    <lineage>
        <taxon>Eukaryota</taxon>
        <taxon>Fungi</taxon>
        <taxon>Dikarya</taxon>
        <taxon>Ascomycota</taxon>
        <taxon>Pezizomycotina</taxon>
        <taxon>Sordariomycetes</taxon>
        <taxon>Sordariomycetidae</taxon>
        <taxon>Sordariales</taxon>
        <taxon>Chaetomiaceae</taxon>
        <taxon>Parathielavia</taxon>
    </lineage>
</organism>
<dbReference type="CDD" id="cd07061">
    <property type="entry name" value="HP_HAP_like"/>
    <property type="match status" value="1"/>
</dbReference>
<proteinExistence type="predicted"/>
<keyword evidence="4" id="KW-1015">Disulfide bond</keyword>
<feature type="disulfide bond" evidence="4">
    <location>
        <begin position="70"/>
        <end position="391"/>
    </location>
</feature>
<feature type="active site" description="Nucleophile" evidence="3">
    <location>
        <position position="81"/>
    </location>
</feature>
<feature type="active site" description="Proton donor" evidence="3">
    <location>
        <position position="342"/>
    </location>
</feature>
<dbReference type="InterPro" id="IPR016274">
    <property type="entry name" value="Histidine_acid_Pase_euk"/>
</dbReference>
<keyword evidence="2" id="KW-0325">Glycoprotein</keyword>
<dbReference type="Proteomes" id="UP001305647">
    <property type="component" value="Unassembled WGS sequence"/>
</dbReference>
<gene>
    <name evidence="6" type="ORF">N658DRAFT_567935</name>
</gene>
<evidence type="ECO:0000313" key="7">
    <source>
        <dbReference type="Proteomes" id="UP001305647"/>
    </source>
</evidence>
<evidence type="ECO:0000256" key="5">
    <source>
        <dbReference type="SAM" id="SignalP"/>
    </source>
</evidence>
<reference evidence="6" key="1">
    <citation type="journal article" date="2023" name="Mol. Phylogenet. Evol.">
        <title>Genome-scale phylogeny and comparative genomics of the fungal order Sordariales.</title>
        <authorList>
            <person name="Hensen N."/>
            <person name="Bonometti L."/>
            <person name="Westerberg I."/>
            <person name="Brannstrom I.O."/>
            <person name="Guillou S."/>
            <person name="Cros-Aarteil S."/>
            <person name="Calhoun S."/>
            <person name="Haridas S."/>
            <person name="Kuo A."/>
            <person name="Mondo S."/>
            <person name="Pangilinan J."/>
            <person name="Riley R."/>
            <person name="LaButti K."/>
            <person name="Andreopoulos B."/>
            <person name="Lipzen A."/>
            <person name="Chen C."/>
            <person name="Yan M."/>
            <person name="Daum C."/>
            <person name="Ng V."/>
            <person name="Clum A."/>
            <person name="Steindorff A."/>
            <person name="Ohm R.A."/>
            <person name="Martin F."/>
            <person name="Silar P."/>
            <person name="Natvig D.O."/>
            <person name="Lalanne C."/>
            <person name="Gautier V."/>
            <person name="Ament-Velasquez S.L."/>
            <person name="Kruys A."/>
            <person name="Hutchinson M.I."/>
            <person name="Powell A.J."/>
            <person name="Barry K."/>
            <person name="Miller A.N."/>
            <person name="Grigoriev I.V."/>
            <person name="Debuchy R."/>
            <person name="Gladieux P."/>
            <person name="Hiltunen Thoren M."/>
            <person name="Johannesson H."/>
        </authorList>
    </citation>
    <scope>NUCLEOTIDE SEQUENCE</scope>
    <source>
        <strain evidence="6">CBS 757.83</strain>
    </source>
</reference>
<keyword evidence="1" id="KW-0378">Hydrolase</keyword>
<protein>
    <submittedName>
        <fullName evidence="6">Histidine acid phosphatase</fullName>
    </submittedName>
</protein>
<comment type="caution">
    <text evidence="6">The sequence shown here is derived from an EMBL/GenBank/DDBJ whole genome shotgun (WGS) entry which is preliminary data.</text>
</comment>
<dbReference type="PANTHER" id="PTHR20963:SF23">
    <property type="entry name" value="3-PHYTASE"/>
    <property type="match status" value="1"/>
</dbReference>
<feature type="chain" id="PRO_5042945282" evidence="5">
    <location>
        <begin position="22"/>
        <end position="505"/>
    </location>
</feature>
<evidence type="ECO:0000256" key="2">
    <source>
        <dbReference type="ARBA" id="ARBA00023180"/>
    </source>
</evidence>
<evidence type="ECO:0000256" key="4">
    <source>
        <dbReference type="PIRSR" id="PIRSR000894-2"/>
    </source>
</evidence>
<dbReference type="Pfam" id="PF00328">
    <property type="entry name" value="His_Phos_2"/>
    <property type="match status" value="1"/>
</dbReference>
<feature type="disulfide bond" evidence="4">
    <location>
        <begin position="444"/>
        <end position="452"/>
    </location>
</feature>
<dbReference type="PANTHER" id="PTHR20963">
    <property type="entry name" value="MULTIPLE INOSITOL POLYPHOSPHATE PHOSPHATASE-RELATED"/>
    <property type="match status" value="1"/>
</dbReference>
<feature type="signal peptide" evidence="5">
    <location>
        <begin position="1"/>
        <end position="21"/>
    </location>
</feature>
<dbReference type="PIRSF" id="PIRSF000894">
    <property type="entry name" value="Acid_phosphatase"/>
    <property type="match status" value="1"/>
</dbReference>
<dbReference type="GO" id="GO:0009277">
    <property type="term" value="C:fungal-type cell wall"/>
    <property type="evidence" value="ECO:0007669"/>
    <property type="project" value="TreeGrafter"/>
</dbReference>